<dbReference type="SUPFAM" id="SSF53098">
    <property type="entry name" value="Ribonuclease H-like"/>
    <property type="match status" value="1"/>
</dbReference>
<dbReference type="InParanoid" id="B4D7W4"/>
<dbReference type="PANTHER" id="PTHR10642:SF26">
    <property type="entry name" value="RIBONUCLEASE H1"/>
    <property type="match status" value="1"/>
</dbReference>
<dbReference type="PANTHER" id="PTHR10642">
    <property type="entry name" value="RIBONUCLEASE H1"/>
    <property type="match status" value="1"/>
</dbReference>
<evidence type="ECO:0000313" key="13">
    <source>
        <dbReference type="EMBL" id="EDY17487.1"/>
    </source>
</evidence>
<dbReference type="InterPro" id="IPR050092">
    <property type="entry name" value="RNase_H"/>
</dbReference>
<feature type="binding site" evidence="11">
    <location>
        <position position="157"/>
    </location>
    <ligand>
        <name>Mg(2+)</name>
        <dbReference type="ChEBI" id="CHEBI:18420"/>
        <label>2</label>
    </ligand>
</feature>
<comment type="function">
    <text evidence="2 11">Endonuclease that specifically degrades the RNA of RNA-DNA hybrids.</text>
</comment>
<comment type="caution">
    <text evidence="13">The sequence shown here is derived from an EMBL/GenBank/DDBJ whole genome shotgun (WGS) entry which is preliminary data.</text>
</comment>
<keyword evidence="10 11" id="KW-0460">Magnesium</keyword>
<dbReference type="GO" id="GO:0003676">
    <property type="term" value="F:nucleic acid binding"/>
    <property type="evidence" value="ECO:0007669"/>
    <property type="project" value="InterPro"/>
</dbReference>
<feature type="binding site" evidence="11">
    <location>
        <position position="74"/>
    </location>
    <ligand>
        <name>Mg(2+)</name>
        <dbReference type="ChEBI" id="CHEBI:18420"/>
        <label>1</label>
    </ligand>
</feature>
<dbReference type="GO" id="GO:0000287">
    <property type="term" value="F:magnesium ion binding"/>
    <property type="evidence" value="ECO:0007669"/>
    <property type="project" value="UniProtKB-UniRule"/>
</dbReference>
<comment type="cofactor">
    <cofactor evidence="11">
        <name>Mg(2+)</name>
        <dbReference type="ChEBI" id="CHEBI:18420"/>
    </cofactor>
    <text evidence="11">Binds 1 Mg(2+) ion per subunit. May bind a second metal ion at a regulatory site, or after substrate binding.</text>
</comment>
<reference evidence="13 14" key="1">
    <citation type="journal article" date="2011" name="J. Bacteriol.">
        <title>Genome sequence of Chthoniobacter flavus Ellin428, an aerobic heterotrophic soil bacterium.</title>
        <authorList>
            <person name="Kant R."/>
            <person name="van Passel M.W."/>
            <person name="Palva A."/>
            <person name="Lucas S."/>
            <person name="Lapidus A."/>
            <person name="Glavina Del Rio T."/>
            <person name="Dalin E."/>
            <person name="Tice H."/>
            <person name="Bruce D."/>
            <person name="Goodwin L."/>
            <person name="Pitluck S."/>
            <person name="Larimer F.W."/>
            <person name="Land M.L."/>
            <person name="Hauser L."/>
            <person name="Sangwan P."/>
            <person name="de Vos W.M."/>
            <person name="Janssen P.H."/>
            <person name="Smidt H."/>
        </authorList>
    </citation>
    <scope>NUCLEOTIDE SEQUENCE [LARGE SCALE GENOMIC DNA]</scope>
    <source>
        <strain evidence="13 14">Ellin428</strain>
    </source>
</reference>
<keyword evidence="6 11" id="KW-0540">Nuclease</keyword>
<sequence>MEIAASSGRAKRNILPVAPPSRYNDIILKKVTIHTDGACEGNPGPGGWAAILEYGAVRKEISGGVIATTNNRMELTAALEALNRLKERCAVDLFTDSEYLRNGITKWIFGWKAKGWKKGTIKNIDLWQALDAAASRHKVEWHWVRGHAGHPLNERCDVLAVQETQKFRQSHTNAERKAARAAFLAERVGVPEQPELSSSLLK</sequence>
<dbReference type="AlphaFoldDB" id="B4D7W4"/>
<dbReference type="InterPro" id="IPR022892">
    <property type="entry name" value="RNaseHI"/>
</dbReference>
<protein>
    <recommendedName>
        <fullName evidence="5 11">Ribonuclease H</fullName>
        <shortName evidence="11">RNase H</shortName>
        <ecNumber evidence="5 11">3.1.26.4</ecNumber>
    </recommendedName>
</protein>
<dbReference type="FunCoup" id="B4D7W4">
    <property type="interactions" value="229"/>
</dbReference>
<comment type="subcellular location">
    <subcellularLocation>
        <location evidence="11">Cytoplasm</location>
    </subcellularLocation>
</comment>
<dbReference type="eggNOG" id="COG0328">
    <property type="taxonomic scope" value="Bacteria"/>
</dbReference>
<comment type="catalytic activity">
    <reaction evidence="1 11">
        <text>Endonucleolytic cleavage to 5'-phosphomonoester.</text>
        <dbReference type="EC" id="3.1.26.4"/>
    </reaction>
</comment>
<evidence type="ECO:0000256" key="5">
    <source>
        <dbReference type="ARBA" id="ARBA00012180"/>
    </source>
</evidence>
<evidence type="ECO:0000256" key="8">
    <source>
        <dbReference type="ARBA" id="ARBA00022759"/>
    </source>
</evidence>
<dbReference type="PROSITE" id="PS50879">
    <property type="entry name" value="RNASE_H_1"/>
    <property type="match status" value="1"/>
</dbReference>
<dbReference type="Gene3D" id="3.30.420.10">
    <property type="entry name" value="Ribonuclease H-like superfamily/Ribonuclease H"/>
    <property type="match status" value="1"/>
</dbReference>
<comment type="subunit">
    <text evidence="4 11">Monomer.</text>
</comment>
<dbReference type="HAMAP" id="MF_00042">
    <property type="entry name" value="RNase_H"/>
    <property type="match status" value="1"/>
</dbReference>
<dbReference type="InterPro" id="IPR036397">
    <property type="entry name" value="RNaseH_sf"/>
</dbReference>
<comment type="similarity">
    <text evidence="3 11">Belongs to the RNase H family.</text>
</comment>
<accession>B4D7W4</accession>
<evidence type="ECO:0000256" key="9">
    <source>
        <dbReference type="ARBA" id="ARBA00022801"/>
    </source>
</evidence>
<dbReference type="InterPro" id="IPR012337">
    <property type="entry name" value="RNaseH-like_sf"/>
</dbReference>
<dbReference type="GO" id="GO:0043137">
    <property type="term" value="P:DNA replication, removal of RNA primer"/>
    <property type="evidence" value="ECO:0007669"/>
    <property type="project" value="TreeGrafter"/>
</dbReference>
<keyword evidence="8 11" id="KW-0255">Endonuclease</keyword>
<evidence type="ECO:0000259" key="12">
    <source>
        <dbReference type="PROSITE" id="PS50879"/>
    </source>
</evidence>
<dbReference type="NCBIfam" id="NF001236">
    <property type="entry name" value="PRK00203.1"/>
    <property type="match status" value="1"/>
</dbReference>
<feature type="binding site" evidence="11">
    <location>
        <position position="36"/>
    </location>
    <ligand>
        <name>Mg(2+)</name>
        <dbReference type="ChEBI" id="CHEBI:18420"/>
        <label>1</label>
    </ligand>
</feature>
<keyword evidence="11" id="KW-0963">Cytoplasm</keyword>
<gene>
    <name evidence="11" type="primary">rnhA</name>
    <name evidence="13" type="ORF">CfE428DRAFT_5004</name>
</gene>
<evidence type="ECO:0000256" key="2">
    <source>
        <dbReference type="ARBA" id="ARBA00004065"/>
    </source>
</evidence>
<evidence type="ECO:0000256" key="4">
    <source>
        <dbReference type="ARBA" id="ARBA00011245"/>
    </source>
</evidence>
<dbReference type="EMBL" id="ABVL01000019">
    <property type="protein sequence ID" value="EDY17487.1"/>
    <property type="molecule type" value="Genomic_DNA"/>
</dbReference>
<dbReference type="GO" id="GO:0005737">
    <property type="term" value="C:cytoplasm"/>
    <property type="evidence" value="ECO:0007669"/>
    <property type="project" value="UniProtKB-SubCell"/>
</dbReference>
<keyword evidence="14" id="KW-1185">Reference proteome</keyword>
<evidence type="ECO:0000256" key="10">
    <source>
        <dbReference type="ARBA" id="ARBA00022842"/>
    </source>
</evidence>
<proteinExistence type="inferred from homology"/>
<evidence type="ECO:0000256" key="3">
    <source>
        <dbReference type="ARBA" id="ARBA00005300"/>
    </source>
</evidence>
<dbReference type="GO" id="GO:0004523">
    <property type="term" value="F:RNA-DNA hybrid ribonuclease activity"/>
    <property type="evidence" value="ECO:0007669"/>
    <property type="project" value="UniProtKB-UniRule"/>
</dbReference>
<keyword evidence="7 11" id="KW-0479">Metal-binding</keyword>
<evidence type="ECO:0000256" key="7">
    <source>
        <dbReference type="ARBA" id="ARBA00022723"/>
    </source>
</evidence>
<evidence type="ECO:0000256" key="11">
    <source>
        <dbReference type="HAMAP-Rule" id="MF_00042"/>
    </source>
</evidence>
<evidence type="ECO:0000313" key="14">
    <source>
        <dbReference type="Proteomes" id="UP000005824"/>
    </source>
</evidence>
<keyword evidence="9 11" id="KW-0378">Hydrolase</keyword>
<feature type="domain" description="RNase H type-1" evidence="12">
    <location>
        <begin position="27"/>
        <end position="165"/>
    </location>
</feature>
<dbReference type="InterPro" id="IPR002156">
    <property type="entry name" value="RNaseH_domain"/>
</dbReference>
<dbReference type="STRING" id="497964.CfE428DRAFT_5004"/>
<dbReference type="Proteomes" id="UP000005824">
    <property type="component" value="Unassembled WGS sequence"/>
</dbReference>
<name>B4D7W4_9BACT</name>
<organism evidence="13 14">
    <name type="scientific">Chthoniobacter flavus Ellin428</name>
    <dbReference type="NCBI Taxonomy" id="497964"/>
    <lineage>
        <taxon>Bacteria</taxon>
        <taxon>Pseudomonadati</taxon>
        <taxon>Verrucomicrobiota</taxon>
        <taxon>Spartobacteria</taxon>
        <taxon>Chthoniobacterales</taxon>
        <taxon>Chthoniobacteraceae</taxon>
        <taxon>Chthoniobacter</taxon>
    </lineage>
</organism>
<feature type="binding site" evidence="11">
    <location>
        <position position="96"/>
    </location>
    <ligand>
        <name>Mg(2+)</name>
        <dbReference type="ChEBI" id="CHEBI:18420"/>
        <label>1</label>
    </ligand>
</feature>
<evidence type="ECO:0000256" key="1">
    <source>
        <dbReference type="ARBA" id="ARBA00000077"/>
    </source>
</evidence>
<dbReference type="EC" id="3.1.26.4" evidence="5 11"/>
<dbReference type="Pfam" id="PF00075">
    <property type="entry name" value="RNase_H"/>
    <property type="match status" value="1"/>
</dbReference>
<dbReference type="FunFam" id="3.30.420.10:FF:000089">
    <property type="entry name" value="Ribonuclease H"/>
    <property type="match status" value="1"/>
</dbReference>
<evidence type="ECO:0000256" key="6">
    <source>
        <dbReference type="ARBA" id="ARBA00022722"/>
    </source>
</evidence>
<feature type="binding site" evidence="11">
    <location>
        <position position="36"/>
    </location>
    <ligand>
        <name>Mg(2+)</name>
        <dbReference type="ChEBI" id="CHEBI:18420"/>
        <label>2</label>
    </ligand>
</feature>
<dbReference type="CDD" id="cd09278">
    <property type="entry name" value="RNase_HI_prokaryote_like"/>
    <property type="match status" value="1"/>
</dbReference>